<gene>
    <name evidence="2" type="ORF">ENQ20_07380</name>
</gene>
<reference evidence="2" key="1">
    <citation type="journal article" date="2020" name="mSystems">
        <title>Genome- and Community-Level Interaction Insights into Carbon Utilization and Element Cycling Functions of Hydrothermarchaeota in Hydrothermal Sediment.</title>
        <authorList>
            <person name="Zhou Z."/>
            <person name="Liu Y."/>
            <person name="Xu W."/>
            <person name="Pan J."/>
            <person name="Luo Z.H."/>
            <person name="Li M."/>
        </authorList>
    </citation>
    <scope>NUCLEOTIDE SEQUENCE [LARGE SCALE GENOMIC DNA]</scope>
    <source>
        <strain evidence="2">SpSt-289</strain>
    </source>
</reference>
<organism evidence="2">
    <name type="scientific">Caldilinea aerophila</name>
    <dbReference type="NCBI Taxonomy" id="133453"/>
    <lineage>
        <taxon>Bacteria</taxon>
        <taxon>Bacillati</taxon>
        <taxon>Chloroflexota</taxon>
        <taxon>Caldilineae</taxon>
        <taxon>Caldilineales</taxon>
        <taxon>Caldilineaceae</taxon>
        <taxon>Caldilinea</taxon>
    </lineage>
</organism>
<dbReference type="SUPFAM" id="SSF159941">
    <property type="entry name" value="MM3350-like"/>
    <property type="match status" value="1"/>
</dbReference>
<dbReference type="PANTHER" id="PTHR41878">
    <property type="entry name" value="LEXA REPRESSOR-RELATED"/>
    <property type="match status" value="1"/>
</dbReference>
<dbReference type="Gene3D" id="3.10.290.30">
    <property type="entry name" value="MM3350-like"/>
    <property type="match status" value="1"/>
</dbReference>
<dbReference type="Pfam" id="PF07929">
    <property type="entry name" value="PRiA4_ORF3"/>
    <property type="match status" value="1"/>
</dbReference>
<comment type="caution">
    <text evidence="2">The sequence shown here is derived from an EMBL/GenBank/DDBJ whole genome shotgun (WGS) entry which is preliminary data.</text>
</comment>
<dbReference type="PANTHER" id="PTHR41878:SF1">
    <property type="entry name" value="TNPR PROTEIN"/>
    <property type="match status" value="1"/>
</dbReference>
<evidence type="ECO:0000313" key="2">
    <source>
        <dbReference type="EMBL" id="HDX31303.1"/>
    </source>
</evidence>
<evidence type="ECO:0000259" key="1">
    <source>
        <dbReference type="Pfam" id="PF07929"/>
    </source>
</evidence>
<dbReference type="InterPro" id="IPR012912">
    <property type="entry name" value="Plasmid_pRiA4b_Orf3-like"/>
</dbReference>
<dbReference type="CDD" id="cd19757">
    <property type="entry name" value="Bbox1"/>
    <property type="match status" value="1"/>
</dbReference>
<dbReference type="EMBL" id="DSMG01000078">
    <property type="protein sequence ID" value="HDX31303.1"/>
    <property type="molecule type" value="Genomic_DNA"/>
</dbReference>
<proteinExistence type="predicted"/>
<protein>
    <recommendedName>
        <fullName evidence="1">Plasmid pRiA4b Orf3-like domain-containing protein</fullName>
    </recommendedName>
</protein>
<accession>A0A7C1JAA0</accession>
<dbReference type="InterPro" id="IPR024047">
    <property type="entry name" value="MM3350-like_sf"/>
</dbReference>
<sequence length="474" mass="54458">MPGPSSSPTYETILNELAASLTGPIPLDDLIQDVLARKPSSAKNPRRVVREKLRQTYRSPFIFLDPKTLLPIRLAMQGARFRMPLGRPGAERGQIEISRFDSYLPLHFNREAVRFVDAKGNPIAMPLRSISQKIDTLLGTYEKTIPFADLSTWLQPQKVTRHDDLLVTVLDWQNGVFQLEIEPHKKRNPTLIQARDRLLADLLYAILEEAHDERIWIHEALPVAYARLPDKAGCPPHHWQIVLQKDGRFRFDDRQIEYADGRLSPIEYIFLEQTGQPLPRRLQPVTKAQEKLVYRFKAALKPNPHIWRQVEILGGQTLADLNAMLVDAFNHEFDHMAGFWKLVPRQGARTRYREVELGSVDPLGEGDGADVRIAAIGLKEGEQLKYVFDFGDWIEHTLTLEAIYPAEEGVSYPREVARNKPRYFDCVTCRENGQKTIALWSCITCSSEHGRDLYYCDDCIAREHEDHYVVEIIY</sequence>
<name>A0A7C1JAA0_9CHLR</name>
<feature type="domain" description="Plasmid pRiA4b Orf3-like" evidence="1">
    <location>
        <begin position="294"/>
        <end position="417"/>
    </location>
</feature>
<dbReference type="AlphaFoldDB" id="A0A7C1JAA0"/>